<evidence type="ECO:0000313" key="5">
    <source>
        <dbReference type="Proteomes" id="UP001604277"/>
    </source>
</evidence>
<evidence type="ECO:0000313" key="4">
    <source>
        <dbReference type="EMBL" id="KAL2508947.1"/>
    </source>
</evidence>
<dbReference type="InterPro" id="IPR050791">
    <property type="entry name" value="Aldo-Keto_reductase"/>
</dbReference>
<comment type="caution">
    <text evidence="4">The sequence shown here is derived from an EMBL/GenBank/DDBJ whole genome shotgun (WGS) entry which is preliminary data.</text>
</comment>
<dbReference type="CDD" id="cd19145">
    <property type="entry name" value="AKR_AKR13D1"/>
    <property type="match status" value="1"/>
</dbReference>
<sequence length="366" mass="40542">MSGSNDLVQNSLLVGILQDGRMEQKRQLQVPRVKLGTQGLEVSKLGFGCAGLSGIFNAPLSHEAGCEILKEAFNKGITFFDTADVYGLGGDNEIMIGKALKELPREQVQLASKFGISMLDLSHVEIKGTPEYVRQCIEASLKRLNVDYIDLYYPHRTDASVPIEETMWELKKLVEEGKIKYIGLSEASVDTIKRAHAVHPITAVEMEYSLWTREIEEDVIPLCRELGIGIVAYSPLGHGFFAGKAIVESLPSETFLDKHPRFAGENLEKNKVLYVRFANLAAKHSCTPPQLAVAWLLHQGDDVVPIPGTTKIKNLIDNINSLAVKLTPDDLKEIADAIPIDQVAGEREFEVFSKFSYKLANTPKKH</sequence>
<organism evidence="4 5">
    <name type="scientific">Forsythia ovata</name>
    <dbReference type="NCBI Taxonomy" id="205694"/>
    <lineage>
        <taxon>Eukaryota</taxon>
        <taxon>Viridiplantae</taxon>
        <taxon>Streptophyta</taxon>
        <taxon>Embryophyta</taxon>
        <taxon>Tracheophyta</taxon>
        <taxon>Spermatophyta</taxon>
        <taxon>Magnoliopsida</taxon>
        <taxon>eudicotyledons</taxon>
        <taxon>Gunneridae</taxon>
        <taxon>Pentapetalae</taxon>
        <taxon>asterids</taxon>
        <taxon>lamiids</taxon>
        <taxon>Lamiales</taxon>
        <taxon>Oleaceae</taxon>
        <taxon>Forsythieae</taxon>
        <taxon>Forsythia</taxon>
    </lineage>
</organism>
<dbReference type="EMBL" id="JBFOLJ010000009">
    <property type="protein sequence ID" value="KAL2508947.1"/>
    <property type="molecule type" value="Genomic_DNA"/>
</dbReference>
<gene>
    <name evidence="4" type="ORF">Fot_32594</name>
</gene>
<evidence type="ECO:0000259" key="3">
    <source>
        <dbReference type="Pfam" id="PF00248"/>
    </source>
</evidence>
<dbReference type="Pfam" id="PF00248">
    <property type="entry name" value="Aldo_ket_red"/>
    <property type="match status" value="1"/>
</dbReference>
<dbReference type="GO" id="GO:0016491">
    <property type="term" value="F:oxidoreductase activity"/>
    <property type="evidence" value="ECO:0007669"/>
    <property type="project" value="UniProtKB-KW"/>
</dbReference>
<keyword evidence="2" id="KW-0560">Oxidoreductase</keyword>
<evidence type="ECO:0000256" key="2">
    <source>
        <dbReference type="ARBA" id="ARBA00023002"/>
    </source>
</evidence>
<keyword evidence="5" id="KW-1185">Reference proteome</keyword>
<dbReference type="Proteomes" id="UP001604277">
    <property type="component" value="Unassembled WGS sequence"/>
</dbReference>
<proteinExistence type="predicted"/>
<accession>A0ABD1T889</accession>
<dbReference type="SUPFAM" id="SSF51430">
    <property type="entry name" value="NAD(P)-linked oxidoreductase"/>
    <property type="match status" value="1"/>
</dbReference>
<feature type="domain" description="NADP-dependent oxidoreductase" evidence="3">
    <location>
        <begin position="45"/>
        <end position="337"/>
    </location>
</feature>
<name>A0ABD1T889_9LAMI</name>
<dbReference type="PANTHER" id="PTHR43625">
    <property type="entry name" value="AFLATOXIN B1 ALDEHYDE REDUCTASE"/>
    <property type="match status" value="1"/>
</dbReference>
<keyword evidence="1" id="KW-0521">NADP</keyword>
<dbReference type="InterPro" id="IPR023210">
    <property type="entry name" value="NADP_OxRdtase_dom"/>
</dbReference>
<dbReference type="AlphaFoldDB" id="A0ABD1T889"/>
<evidence type="ECO:0000256" key="1">
    <source>
        <dbReference type="ARBA" id="ARBA00022857"/>
    </source>
</evidence>
<protein>
    <submittedName>
        <fullName evidence="4">Aldo-keto reductase 2</fullName>
    </submittedName>
</protein>
<dbReference type="Gene3D" id="3.20.20.100">
    <property type="entry name" value="NADP-dependent oxidoreductase domain"/>
    <property type="match status" value="1"/>
</dbReference>
<dbReference type="InterPro" id="IPR036812">
    <property type="entry name" value="NAD(P)_OxRdtase_dom_sf"/>
</dbReference>
<dbReference type="PANTHER" id="PTHR43625:SF65">
    <property type="entry name" value="NADP-DEPENDENT OXIDOREDUCTASE DOMAIN-CONTAINING PROTEIN"/>
    <property type="match status" value="1"/>
</dbReference>
<reference evidence="5" key="1">
    <citation type="submission" date="2024-07" db="EMBL/GenBank/DDBJ databases">
        <title>Two chromosome-level genome assemblies of Korean endemic species Abeliophyllum distichum and Forsythia ovata (Oleaceae).</title>
        <authorList>
            <person name="Jang H."/>
        </authorList>
    </citation>
    <scope>NUCLEOTIDE SEQUENCE [LARGE SCALE GENOMIC DNA]</scope>
</reference>